<evidence type="ECO:0000313" key="4">
    <source>
        <dbReference type="Proteomes" id="UP000440066"/>
    </source>
</evidence>
<dbReference type="InterPro" id="IPR051909">
    <property type="entry name" value="MFP_Cation_Efflux"/>
</dbReference>
<evidence type="ECO:0000256" key="1">
    <source>
        <dbReference type="ARBA" id="ARBA00022448"/>
    </source>
</evidence>
<dbReference type="RefSeq" id="WP_153833585.1">
    <property type="nucleotide sequence ID" value="NZ_WJQT01000037.1"/>
</dbReference>
<dbReference type="PANTHER" id="PTHR30097">
    <property type="entry name" value="CATION EFFLUX SYSTEM PROTEIN CUSB"/>
    <property type="match status" value="1"/>
</dbReference>
<feature type="coiled-coil region" evidence="2">
    <location>
        <begin position="216"/>
        <end position="243"/>
    </location>
</feature>
<keyword evidence="2" id="KW-0175">Coiled coil</keyword>
<keyword evidence="1" id="KW-0813">Transport</keyword>
<dbReference type="GO" id="GO:0015679">
    <property type="term" value="P:plasma membrane copper ion transport"/>
    <property type="evidence" value="ECO:0007669"/>
    <property type="project" value="TreeGrafter"/>
</dbReference>
<evidence type="ECO:0008006" key="5">
    <source>
        <dbReference type="Google" id="ProtNLM"/>
    </source>
</evidence>
<name>A0A844C667_9LACT</name>
<comment type="caution">
    <text evidence="3">The sequence shown here is derived from an EMBL/GenBank/DDBJ whole genome shotgun (WGS) entry which is preliminary data.</text>
</comment>
<organism evidence="3 4">
    <name type="scientific">Fundicoccus ignavus</name>
    <dbReference type="NCBI Taxonomy" id="2664442"/>
    <lineage>
        <taxon>Bacteria</taxon>
        <taxon>Bacillati</taxon>
        <taxon>Bacillota</taxon>
        <taxon>Bacilli</taxon>
        <taxon>Lactobacillales</taxon>
        <taxon>Aerococcaceae</taxon>
        <taxon>Fundicoccus</taxon>
    </lineage>
</organism>
<protein>
    <recommendedName>
        <fullName evidence="5">Biotin/lipoyl-binding protein</fullName>
    </recommendedName>
</protein>
<gene>
    <name evidence="3" type="ORF">GF867_13405</name>
</gene>
<evidence type="ECO:0000313" key="3">
    <source>
        <dbReference type="EMBL" id="MRJ48542.1"/>
    </source>
</evidence>
<dbReference type="GO" id="GO:0030313">
    <property type="term" value="C:cell envelope"/>
    <property type="evidence" value="ECO:0007669"/>
    <property type="project" value="TreeGrafter"/>
</dbReference>
<dbReference type="PANTHER" id="PTHR30097:SF4">
    <property type="entry name" value="SLR6042 PROTEIN"/>
    <property type="match status" value="1"/>
</dbReference>
<dbReference type="Proteomes" id="UP000440066">
    <property type="component" value="Unassembled WGS sequence"/>
</dbReference>
<dbReference type="AlphaFoldDB" id="A0A844C667"/>
<reference evidence="3 4" key="1">
    <citation type="submission" date="2019-11" db="EMBL/GenBank/DDBJ databases">
        <title>Characterisation of Fundicoccus ignavus gen. nov. sp. nov., a novel genus of the family Aerococcaceae from bulk tank milk.</title>
        <authorList>
            <person name="Siebert A."/>
            <person name="Huptas C."/>
            <person name="Wenning M."/>
            <person name="Scherer S."/>
            <person name="Doll E.V."/>
        </authorList>
    </citation>
    <scope>NUCLEOTIDE SEQUENCE [LARGE SCALE GENOMIC DNA]</scope>
    <source>
        <strain evidence="3 4">DSM 109652</strain>
    </source>
</reference>
<proteinExistence type="predicted"/>
<evidence type="ECO:0000256" key="2">
    <source>
        <dbReference type="SAM" id="Coils"/>
    </source>
</evidence>
<dbReference type="EMBL" id="WJQT01000037">
    <property type="protein sequence ID" value="MRJ48542.1"/>
    <property type="molecule type" value="Genomic_DNA"/>
</dbReference>
<accession>A0A844C667</accession>
<dbReference type="GO" id="GO:0060003">
    <property type="term" value="P:copper ion export"/>
    <property type="evidence" value="ECO:0007669"/>
    <property type="project" value="TreeGrafter"/>
</dbReference>
<dbReference type="Gene3D" id="2.40.420.20">
    <property type="match status" value="1"/>
</dbReference>
<sequence>MKEKEKLIAIVASLLLVLLVLGFLIRSVFFVGSGRGTSPLTTSGVVMEDAPAALVEVSGDKGQGNQDGSQTEENHVYSTFTLYEQDPVTLSGIAQLQTNQAYFYDKEKGDIATVKVRDGQFVKKNDLLYTYEQKAVETQHEIEDLMREQTRTYNQREVLIKQLSDYTGALYNYQGDRISGYWDPSGKQGYYIEEEIGNYSLADGEANAYTSGDPTVEGMKDQIRQVNEAIEDLEIKLIRLQEKQQGRVLAKSDGTVVLNEEGKDNTQVAFIRIVSDEVSVTGTASEYEFYTLEEGRPVSLYVNAEDRDIAGEIISFDQIPDSGNNNTTGKTDLTPTVTSSKGADFNFMISAAEAIQPGFSVKIGIKLPGVVLPVESIIEADDQTYVFVYREGIAEKVAVTIERQGTQRVVLRELSAGDILLLNPYELVDGQMVTTDLSAETNQDSW</sequence>